<dbReference type="GO" id="GO:0016020">
    <property type="term" value="C:membrane"/>
    <property type="evidence" value="ECO:0007669"/>
    <property type="project" value="UniProtKB-SubCell"/>
</dbReference>
<evidence type="ECO:0000256" key="2">
    <source>
        <dbReference type="ARBA" id="ARBA00009995"/>
    </source>
</evidence>
<evidence type="ECO:0000256" key="11">
    <source>
        <dbReference type="ARBA" id="ARBA00047475"/>
    </source>
</evidence>
<dbReference type="Pfam" id="PF00201">
    <property type="entry name" value="UDPGT"/>
    <property type="match status" value="1"/>
</dbReference>
<gene>
    <name evidence="12" type="ORF">rCG_50973</name>
</gene>
<accession>A6KGJ7</accession>
<dbReference type="PANTHER" id="PTHR48043">
    <property type="entry name" value="EG:EG0003.4 PROTEIN-RELATED"/>
    <property type="match status" value="1"/>
</dbReference>
<dbReference type="PANTHER" id="PTHR48043:SF24">
    <property type="entry name" value="UDP-GLUCURONOSYLTRANSFERASE 3A2"/>
    <property type="match status" value="1"/>
</dbReference>
<name>A6KGJ7_RAT</name>
<dbReference type="InterPro" id="IPR002213">
    <property type="entry name" value="UDP_glucos_trans"/>
</dbReference>
<dbReference type="EMBL" id="CH474048">
    <property type="protein sequence ID" value="EDL75668.1"/>
    <property type="molecule type" value="Genomic_DNA"/>
</dbReference>
<dbReference type="EC" id="2.4.1.17" evidence="3"/>
<keyword evidence="8" id="KW-1133">Transmembrane helix</keyword>
<evidence type="ECO:0000256" key="3">
    <source>
        <dbReference type="ARBA" id="ARBA00012544"/>
    </source>
</evidence>
<evidence type="ECO:0000256" key="6">
    <source>
        <dbReference type="ARBA" id="ARBA00022692"/>
    </source>
</evidence>
<keyword evidence="9" id="KW-0472">Membrane</keyword>
<evidence type="ECO:0000313" key="13">
    <source>
        <dbReference type="Proteomes" id="UP000234681"/>
    </source>
</evidence>
<comment type="subcellular location">
    <subcellularLocation>
        <location evidence="1">Membrane</location>
        <topology evidence="1">Single-pass membrane protein</topology>
    </subcellularLocation>
</comment>
<keyword evidence="5" id="KW-0808">Transferase</keyword>
<dbReference type="Proteomes" id="UP000234681">
    <property type="component" value="Chromosome 2"/>
</dbReference>
<comment type="catalytic activity">
    <reaction evidence="11">
        <text>glucuronate acceptor + UDP-alpha-D-glucuronate = acceptor beta-D-glucuronoside + UDP + H(+)</text>
        <dbReference type="Rhea" id="RHEA:21032"/>
        <dbReference type="ChEBI" id="CHEBI:15378"/>
        <dbReference type="ChEBI" id="CHEBI:58052"/>
        <dbReference type="ChEBI" id="CHEBI:58223"/>
        <dbReference type="ChEBI" id="CHEBI:132367"/>
        <dbReference type="ChEBI" id="CHEBI:132368"/>
        <dbReference type="EC" id="2.4.1.17"/>
    </reaction>
</comment>
<evidence type="ECO:0000256" key="1">
    <source>
        <dbReference type="ARBA" id="ARBA00004167"/>
    </source>
</evidence>
<comment type="similarity">
    <text evidence="2">Belongs to the UDP-glycosyltransferase family.</text>
</comment>
<dbReference type="AlphaFoldDB" id="A6KGJ7"/>
<evidence type="ECO:0000256" key="8">
    <source>
        <dbReference type="ARBA" id="ARBA00022989"/>
    </source>
</evidence>
<evidence type="ECO:0000256" key="5">
    <source>
        <dbReference type="ARBA" id="ARBA00022679"/>
    </source>
</evidence>
<dbReference type="Gene3D" id="3.40.50.2000">
    <property type="entry name" value="Glycogen Phosphorylase B"/>
    <property type="match status" value="1"/>
</dbReference>
<reference evidence="12 13" key="1">
    <citation type="submission" date="2005-09" db="EMBL/GenBank/DDBJ databases">
        <authorList>
            <person name="Mural R.J."/>
            <person name="Li P.W."/>
            <person name="Adams M.D."/>
            <person name="Amanatides P.G."/>
            <person name="Baden-Tillson H."/>
            <person name="Barnstead M."/>
            <person name="Chin S.H."/>
            <person name="Dew I."/>
            <person name="Evans C.A."/>
            <person name="Ferriera S."/>
            <person name="Flanigan M."/>
            <person name="Fosler C."/>
            <person name="Glodek A."/>
            <person name="Gu Z."/>
            <person name="Holt R.A."/>
            <person name="Jennings D."/>
            <person name="Kraft C.L."/>
            <person name="Lu F."/>
            <person name="Nguyen T."/>
            <person name="Nusskern D.R."/>
            <person name="Pfannkoch C.M."/>
            <person name="Sitter C."/>
            <person name="Sutton G.G."/>
            <person name="Venter J.C."/>
            <person name="Wang Z."/>
            <person name="Woodage T."/>
            <person name="Zheng X.H."/>
            <person name="Zhong F."/>
        </authorList>
    </citation>
    <scope>NUCLEOTIDE SEQUENCE [LARGE SCALE GENOMIC DNA]</scope>
    <source>
        <strain>BN</strain>
        <strain evidence="13">Sprague-Dawley</strain>
    </source>
</reference>
<dbReference type="GO" id="GO:0015020">
    <property type="term" value="F:glucuronosyltransferase activity"/>
    <property type="evidence" value="ECO:0007669"/>
    <property type="project" value="UniProtKB-EC"/>
</dbReference>
<keyword evidence="10" id="KW-0325">Glycoprotein</keyword>
<evidence type="ECO:0000256" key="9">
    <source>
        <dbReference type="ARBA" id="ARBA00023136"/>
    </source>
</evidence>
<keyword evidence="6" id="KW-0812">Transmembrane</keyword>
<evidence type="ECO:0000256" key="7">
    <source>
        <dbReference type="ARBA" id="ARBA00022729"/>
    </source>
</evidence>
<proteinExistence type="inferred from homology"/>
<sequence length="84" mass="9345">MNSAFAHLPQGVLWTCKDSHWPEDVRLAPNVKIVDWIPQSDLLAHPRIHLFVTHGGLNSINEAIQHGVPMVGITVFGDQPENMV</sequence>
<dbReference type="CDD" id="cd03784">
    <property type="entry name" value="GT1_Gtf-like"/>
    <property type="match status" value="1"/>
</dbReference>
<dbReference type="SUPFAM" id="SSF53756">
    <property type="entry name" value="UDP-Glycosyltransferase/glycogen phosphorylase"/>
    <property type="match status" value="1"/>
</dbReference>
<dbReference type="InterPro" id="IPR050271">
    <property type="entry name" value="UDP-glycosyltransferase"/>
</dbReference>
<keyword evidence="4" id="KW-0328">Glycosyltransferase</keyword>
<protein>
    <recommendedName>
        <fullName evidence="3">glucuronosyltransferase</fullName>
        <ecNumber evidence="3">2.4.1.17</ecNumber>
    </recommendedName>
</protein>
<keyword evidence="7" id="KW-0732">Signal</keyword>
<organism evidence="12 13">
    <name type="scientific">Rattus norvegicus</name>
    <name type="common">Rat</name>
    <dbReference type="NCBI Taxonomy" id="10116"/>
    <lineage>
        <taxon>Eukaryota</taxon>
        <taxon>Metazoa</taxon>
        <taxon>Chordata</taxon>
        <taxon>Craniata</taxon>
        <taxon>Vertebrata</taxon>
        <taxon>Euteleostomi</taxon>
        <taxon>Mammalia</taxon>
        <taxon>Eutheria</taxon>
        <taxon>Euarchontoglires</taxon>
        <taxon>Glires</taxon>
        <taxon>Rodentia</taxon>
        <taxon>Myomorpha</taxon>
        <taxon>Muroidea</taxon>
        <taxon>Muridae</taxon>
        <taxon>Murinae</taxon>
        <taxon>Rattus</taxon>
    </lineage>
</organism>
<evidence type="ECO:0000256" key="4">
    <source>
        <dbReference type="ARBA" id="ARBA00022676"/>
    </source>
</evidence>
<evidence type="ECO:0000313" key="12">
    <source>
        <dbReference type="EMBL" id="EDL75668.1"/>
    </source>
</evidence>
<evidence type="ECO:0000256" key="10">
    <source>
        <dbReference type="ARBA" id="ARBA00023180"/>
    </source>
</evidence>